<comment type="caution">
    <text evidence="2">The sequence shown here is derived from an EMBL/GenBank/DDBJ whole genome shotgun (WGS) entry which is preliminary data.</text>
</comment>
<feature type="non-terminal residue" evidence="2">
    <location>
        <position position="1"/>
    </location>
</feature>
<protein>
    <submittedName>
        <fullName evidence="2">Cell-wall-anchored protein SasF</fullName>
    </submittedName>
</protein>
<dbReference type="Proteomes" id="UP000434412">
    <property type="component" value="Unassembled WGS sequence"/>
</dbReference>
<dbReference type="EMBL" id="WPVZ01000310">
    <property type="protein sequence ID" value="MVL44776.1"/>
    <property type="molecule type" value="Genomic_DNA"/>
</dbReference>
<gene>
    <name evidence="2" type="primary">sasF</name>
    <name evidence="2" type="ORF">GO941_04640</name>
</gene>
<reference evidence="2 3" key="1">
    <citation type="submission" date="2019-11" db="EMBL/GenBank/DDBJ databases">
        <title>Implementation of targeted gown and glove precautions to prevent Staphylococcus aureus acquisition in community-based nursing homes.</title>
        <authorList>
            <person name="Stine O.C."/>
        </authorList>
    </citation>
    <scope>NUCLEOTIDE SEQUENCE [LARGE SCALE GENOMIC DNA]</scope>
    <source>
        <strain evidence="2 3">S_2023.LVRQ.AN</strain>
    </source>
</reference>
<feature type="transmembrane region" description="Helical" evidence="1">
    <location>
        <begin position="362"/>
        <end position="380"/>
    </location>
</feature>
<keyword evidence="1" id="KW-0812">Transmembrane</keyword>
<keyword evidence="1" id="KW-1133">Transmembrane helix</keyword>
<evidence type="ECO:0000313" key="2">
    <source>
        <dbReference type="EMBL" id="MVL44776.1"/>
    </source>
</evidence>
<evidence type="ECO:0000256" key="1">
    <source>
        <dbReference type="SAM" id="Phobius"/>
    </source>
</evidence>
<accession>A0A6B0D3F2</accession>
<dbReference type="AlphaFoldDB" id="A0A6B0D3F2"/>
<keyword evidence="1" id="KW-0472">Membrane</keyword>
<proteinExistence type="predicted"/>
<sequence>LTDKLQGSDKINHAMIEKLAKSNASTQHYTYHKLNTLQSLDQRIANTQLPKNQKSDLMSEVNKTKERIKSQRNIILEELARTDDKKYATQSILESIFNKDEADKILKDIRVDGKTDQQIADQITRHIDQLSLTTSDDLLTSLIDQSQDKSLLISQILQTKLGKAEADKLAKDWTNKGLSNRQIVDQLKKHFASTGDTSSDDILKAILNNAKDKKQAIETILATRIERQKAKLLADLITKIETDQNKIFNLVKSALNGKADDLLNLQKRLNQTKKDIDYILSPIVNRPSLLDRLNKNGKTTDLNKLANLMNQGSNLLDSIPDIPTPKPEKTLTLGKGNGLLSGLLNADGNISLPKAGETIKEHWLPISVIVGAMGVLMIWLSRRNKLKNKA</sequence>
<organism evidence="2 3">
    <name type="scientific">Staphylococcus aureus</name>
    <dbReference type="NCBI Taxonomy" id="1280"/>
    <lineage>
        <taxon>Bacteria</taxon>
        <taxon>Bacillati</taxon>
        <taxon>Bacillota</taxon>
        <taxon>Bacilli</taxon>
        <taxon>Bacillales</taxon>
        <taxon>Staphylococcaceae</taxon>
        <taxon>Staphylococcus</taxon>
    </lineage>
</organism>
<evidence type="ECO:0000313" key="3">
    <source>
        <dbReference type="Proteomes" id="UP000434412"/>
    </source>
</evidence>
<name>A0A6B0D3F2_STAAU</name>